<keyword evidence="2" id="KW-1185">Reference proteome</keyword>
<reference evidence="1 2" key="1">
    <citation type="submission" date="2016-10" db="EMBL/GenBank/DDBJ databases">
        <title>Complete genome sequences of three Cupriavidus strains isolated from various Malaysian environments.</title>
        <authorList>
            <person name="Abdullah A.A.-A."/>
            <person name="Shafie N.A.H."/>
            <person name="Lau N.S."/>
        </authorList>
    </citation>
    <scope>NUCLEOTIDE SEQUENCE [LARGE SCALE GENOMIC DNA]</scope>
    <source>
        <strain evidence="1 2">USMAA1020</strain>
    </source>
</reference>
<evidence type="ECO:0000313" key="2">
    <source>
        <dbReference type="Proteomes" id="UP000177515"/>
    </source>
</evidence>
<organism evidence="1 2">
    <name type="scientific">Cupriavidus malaysiensis</name>
    <dbReference type="NCBI Taxonomy" id="367825"/>
    <lineage>
        <taxon>Bacteria</taxon>
        <taxon>Pseudomonadati</taxon>
        <taxon>Pseudomonadota</taxon>
        <taxon>Betaproteobacteria</taxon>
        <taxon>Burkholderiales</taxon>
        <taxon>Burkholderiaceae</taxon>
        <taxon>Cupriavidus</taxon>
    </lineage>
</organism>
<dbReference type="Proteomes" id="UP000177515">
    <property type="component" value="Chromosome 2"/>
</dbReference>
<gene>
    <name evidence="1" type="ORF">BKK80_23755</name>
</gene>
<evidence type="ECO:0000313" key="1">
    <source>
        <dbReference type="EMBL" id="AOZ08898.1"/>
    </source>
</evidence>
<dbReference type="InterPro" id="IPR042100">
    <property type="entry name" value="Bug_dom1"/>
</dbReference>
<protein>
    <submittedName>
        <fullName evidence="1">Uncharacterized protein</fullName>
    </submittedName>
</protein>
<dbReference type="EMBL" id="CP017755">
    <property type="protein sequence ID" value="AOZ08898.1"/>
    <property type="molecule type" value="Genomic_DNA"/>
</dbReference>
<dbReference type="Gene3D" id="3.40.190.150">
    <property type="entry name" value="Bordetella uptake gene, domain 1"/>
    <property type="match status" value="1"/>
</dbReference>
<accession>A0A1D9IA34</accession>
<dbReference type="RefSeq" id="WP_071071544.1">
    <property type="nucleotide sequence ID" value="NZ_CP017755.1"/>
</dbReference>
<proteinExistence type="predicted"/>
<sequence length="67" mass="7453">MAGEVKRLLRLNAALNQALRDPELQKQFAEQGSLPVKPMGVDEFWSFVKKQMPLAAEQVRISGAKAD</sequence>
<name>A0A1D9IA34_9BURK</name>